<accession>A0A9R1W8F4</accession>
<evidence type="ECO:0000313" key="4">
    <source>
        <dbReference type="Proteomes" id="UP000235145"/>
    </source>
</evidence>
<dbReference type="EMBL" id="NBSK02000002">
    <property type="protein sequence ID" value="KAJ0220370.1"/>
    <property type="molecule type" value="Genomic_DNA"/>
</dbReference>
<keyword evidence="1" id="KW-0812">Transmembrane</keyword>
<protein>
    <recommendedName>
        <fullName evidence="2">SWIM-type domain-containing protein</fullName>
    </recommendedName>
</protein>
<evidence type="ECO:0000259" key="2">
    <source>
        <dbReference type="Pfam" id="PF04434"/>
    </source>
</evidence>
<reference evidence="3 4" key="1">
    <citation type="journal article" date="2017" name="Nat. Commun.">
        <title>Genome assembly with in vitro proximity ligation data and whole-genome triplication in lettuce.</title>
        <authorList>
            <person name="Reyes-Chin-Wo S."/>
            <person name="Wang Z."/>
            <person name="Yang X."/>
            <person name="Kozik A."/>
            <person name="Arikit S."/>
            <person name="Song C."/>
            <person name="Xia L."/>
            <person name="Froenicke L."/>
            <person name="Lavelle D.O."/>
            <person name="Truco M.J."/>
            <person name="Xia R."/>
            <person name="Zhu S."/>
            <person name="Xu C."/>
            <person name="Xu H."/>
            <person name="Xu X."/>
            <person name="Cox K."/>
            <person name="Korf I."/>
            <person name="Meyers B.C."/>
            <person name="Michelmore R.W."/>
        </authorList>
    </citation>
    <scope>NUCLEOTIDE SEQUENCE [LARGE SCALE GENOMIC DNA]</scope>
    <source>
        <strain evidence="4">cv. Salinas</strain>
        <tissue evidence="3">Seedlings</tissue>
    </source>
</reference>
<feature type="transmembrane region" description="Helical" evidence="1">
    <location>
        <begin position="12"/>
        <end position="34"/>
    </location>
</feature>
<organism evidence="3 4">
    <name type="scientific">Lactuca sativa</name>
    <name type="common">Garden lettuce</name>
    <dbReference type="NCBI Taxonomy" id="4236"/>
    <lineage>
        <taxon>Eukaryota</taxon>
        <taxon>Viridiplantae</taxon>
        <taxon>Streptophyta</taxon>
        <taxon>Embryophyta</taxon>
        <taxon>Tracheophyta</taxon>
        <taxon>Spermatophyta</taxon>
        <taxon>Magnoliopsida</taxon>
        <taxon>eudicotyledons</taxon>
        <taxon>Gunneridae</taxon>
        <taxon>Pentapetalae</taxon>
        <taxon>asterids</taxon>
        <taxon>campanulids</taxon>
        <taxon>Asterales</taxon>
        <taxon>Asteraceae</taxon>
        <taxon>Cichorioideae</taxon>
        <taxon>Cichorieae</taxon>
        <taxon>Lactucinae</taxon>
        <taxon>Lactuca</taxon>
    </lineage>
</organism>
<keyword evidence="1" id="KW-0472">Membrane</keyword>
<dbReference type="InterPro" id="IPR007527">
    <property type="entry name" value="Znf_SWIM"/>
</dbReference>
<keyword evidence="4" id="KW-1185">Reference proteome</keyword>
<comment type="caution">
    <text evidence="3">The sequence shown here is derived from an EMBL/GenBank/DDBJ whole genome shotgun (WGS) entry which is preliminary data.</text>
</comment>
<dbReference type="Proteomes" id="UP000235145">
    <property type="component" value="Unassembled WGS sequence"/>
</dbReference>
<dbReference type="PANTHER" id="PTHR31973:SF187">
    <property type="entry name" value="MUTATOR TRANSPOSASE MUDRA PROTEIN"/>
    <property type="match status" value="1"/>
</dbReference>
<keyword evidence="1" id="KW-1133">Transmembrane helix</keyword>
<proteinExistence type="predicted"/>
<feature type="domain" description="SWIM-type" evidence="2">
    <location>
        <begin position="170"/>
        <end position="193"/>
    </location>
</feature>
<sequence length="239" mass="27227">MFVVVAKDGNNLSFPVAFGMVVENNLVSCTWFLMRLKEIIGHGREVSFISNMDDVVSSCIDDVFTDSYHGYTCNSVHKYLCTRVGHGRSLETLLWITLKAYTRSIFEQSFARLSRDAREVLTDIGHPKWARAYFPIIRWNVLGMEVPQFFSVLSLNQRNVPIITLIEGIDLNGHTCSCGKWRSLDIACGHAITSTRHSNMHDLVDMVQVFYHADVFKLVYQTQTIHPVSPPSEWEIPDP</sequence>
<evidence type="ECO:0000256" key="1">
    <source>
        <dbReference type="SAM" id="Phobius"/>
    </source>
</evidence>
<gene>
    <name evidence="3" type="ORF">LSAT_V11C200061490</name>
</gene>
<dbReference type="Pfam" id="PF04434">
    <property type="entry name" value="SWIM"/>
    <property type="match status" value="1"/>
</dbReference>
<dbReference type="AlphaFoldDB" id="A0A9R1W8F4"/>
<dbReference type="GO" id="GO:0008270">
    <property type="term" value="F:zinc ion binding"/>
    <property type="evidence" value="ECO:0007669"/>
    <property type="project" value="InterPro"/>
</dbReference>
<name>A0A9R1W8F4_LACSA</name>
<evidence type="ECO:0000313" key="3">
    <source>
        <dbReference type="EMBL" id="KAJ0220370.1"/>
    </source>
</evidence>
<dbReference type="PANTHER" id="PTHR31973">
    <property type="entry name" value="POLYPROTEIN, PUTATIVE-RELATED"/>
    <property type="match status" value="1"/>
</dbReference>